<dbReference type="KEGG" id="hyj:FHG12_08965"/>
<dbReference type="Pfam" id="PF12680">
    <property type="entry name" value="SnoaL_2"/>
    <property type="match status" value="1"/>
</dbReference>
<sequence length="159" mass="18138">MSSRKVLLIRSRASPIFRQRILTASFMSDPIAVVSSYFKLIQGLDNDASAFAAVLHPEVEQTEYPNLLSRNLVRRSYEEILSTLRNGREVLVDSRFEMDRIHSCTDGSVVAEGQWRAQAIIDLGPVVRGQLLVAQLCMVFEFKDGKIYRQRSFHNFETV</sequence>
<evidence type="ECO:0000259" key="1">
    <source>
        <dbReference type="Pfam" id="PF12680"/>
    </source>
</evidence>
<reference evidence="2 3" key="1">
    <citation type="submission" date="2019-06" db="EMBL/GenBank/DDBJ databases">
        <authorList>
            <person name="Srinivasan S."/>
        </authorList>
    </citation>
    <scope>NUCLEOTIDE SEQUENCE [LARGE SCALE GENOMIC DNA]</scope>
    <source>
        <strain evidence="2 3">17J68-5</strain>
    </source>
</reference>
<keyword evidence="3" id="KW-1185">Reference proteome</keyword>
<evidence type="ECO:0000313" key="3">
    <source>
        <dbReference type="Proteomes" id="UP000305398"/>
    </source>
</evidence>
<accession>A0A5B8A0M0</accession>
<organism evidence="2 3">
    <name type="scientific">Hymenobacter jejuensis</name>
    <dbReference type="NCBI Taxonomy" id="2502781"/>
    <lineage>
        <taxon>Bacteria</taxon>
        <taxon>Pseudomonadati</taxon>
        <taxon>Bacteroidota</taxon>
        <taxon>Cytophagia</taxon>
        <taxon>Cytophagales</taxon>
        <taxon>Hymenobacteraceae</taxon>
        <taxon>Hymenobacter</taxon>
    </lineage>
</organism>
<feature type="domain" description="SnoaL-like" evidence="1">
    <location>
        <begin position="46"/>
        <end position="149"/>
    </location>
</feature>
<protein>
    <submittedName>
        <fullName evidence="2">Nuclear transport factor 2 family protein</fullName>
    </submittedName>
</protein>
<dbReference type="InterPro" id="IPR037401">
    <property type="entry name" value="SnoaL-like"/>
</dbReference>
<gene>
    <name evidence="2" type="ORF">FHG12_08965</name>
</gene>
<dbReference type="Gene3D" id="3.10.450.50">
    <property type="match status" value="1"/>
</dbReference>
<dbReference type="SUPFAM" id="SSF54427">
    <property type="entry name" value="NTF2-like"/>
    <property type="match status" value="1"/>
</dbReference>
<dbReference type="OrthoDB" id="3475938at2"/>
<dbReference type="EMBL" id="CP040896">
    <property type="protein sequence ID" value="QDA60233.1"/>
    <property type="molecule type" value="Genomic_DNA"/>
</dbReference>
<name>A0A5B8A0M0_9BACT</name>
<dbReference type="Proteomes" id="UP000305398">
    <property type="component" value="Chromosome"/>
</dbReference>
<dbReference type="InterPro" id="IPR032710">
    <property type="entry name" value="NTF2-like_dom_sf"/>
</dbReference>
<dbReference type="AlphaFoldDB" id="A0A5B8A0M0"/>
<evidence type="ECO:0000313" key="2">
    <source>
        <dbReference type="EMBL" id="QDA60233.1"/>
    </source>
</evidence>
<proteinExistence type="predicted"/>